<feature type="domain" description="Double zinc ribbon" evidence="3">
    <location>
        <begin position="9"/>
        <end position="68"/>
    </location>
</feature>
<dbReference type="Proteomes" id="UP000284605">
    <property type="component" value="Unassembled WGS sequence"/>
</dbReference>
<sequence>MAVRGATAFLDFLLPPVCVACDQPVDAPGRLCAACWPAVSFITDPRCTCCGLPFELPVGEGALCGACVAAPPRFTRARAAARYVGPVRDLILRFKHGDRLDLTPALARWLVQAGGDCLDGADALVPVPLHWRRRLGRRYNQSAELARAVGGLAAVPVLTQALVRRRATPSQGRLGRLARLRNVAHAFEVPVAAAVAGKHLVLIDDVMTTGATVDACARKLLAAGAARVDVLTVARVIHAGEGS</sequence>
<dbReference type="InterPro" id="IPR029057">
    <property type="entry name" value="PRTase-like"/>
</dbReference>
<evidence type="ECO:0000256" key="1">
    <source>
        <dbReference type="ARBA" id="ARBA00008007"/>
    </source>
</evidence>
<dbReference type="PANTHER" id="PTHR47505:SF1">
    <property type="entry name" value="DNA UTILIZATION PROTEIN YHGH"/>
    <property type="match status" value="1"/>
</dbReference>
<evidence type="ECO:0000313" key="5">
    <source>
        <dbReference type="Proteomes" id="UP000284605"/>
    </source>
</evidence>
<dbReference type="Pfam" id="PF00156">
    <property type="entry name" value="Pribosyltran"/>
    <property type="match status" value="1"/>
</dbReference>
<dbReference type="AlphaFoldDB" id="A0A418WIW5"/>
<dbReference type="Gene3D" id="3.40.50.2020">
    <property type="match status" value="1"/>
</dbReference>
<evidence type="ECO:0000259" key="2">
    <source>
        <dbReference type="Pfam" id="PF00156"/>
    </source>
</evidence>
<dbReference type="CDD" id="cd06223">
    <property type="entry name" value="PRTases_typeI"/>
    <property type="match status" value="1"/>
</dbReference>
<comment type="caution">
    <text evidence="4">The sequence shown here is derived from an EMBL/GenBank/DDBJ whole genome shotgun (WGS) entry which is preliminary data.</text>
</comment>
<name>A0A418WIW5_9PROT</name>
<dbReference type="SUPFAM" id="SSF53271">
    <property type="entry name" value="PRTase-like"/>
    <property type="match status" value="1"/>
</dbReference>
<dbReference type="InterPro" id="IPR051910">
    <property type="entry name" value="ComF/GntX_DNA_util-trans"/>
</dbReference>
<evidence type="ECO:0000313" key="4">
    <source>
        <dbReference type="EMBL" id="RJF89991.1"/>
    </source>
</evidence>
<dbReference type="InterPro" id="IPR044005">
    <property type="entry name" value="DZR_2"/>
</dbReference>
<reference evidence="4 5" key="1">
    <citation type="submission" date="2018-09" db="EMBL/GenBank/DDBJ databases">
        <authorList>
            <person name="Zhu H."/>
        </authorList>
    </citation>
    <scope>NUCLEOTIDE SEQUENCE [LARGE SCALE GENOMIC DNA]</scope>
    <source>
        <strain evidence="4 5">K1W22B-8</strain>
    </source>
</reference>
<dbReference type="PANTHER" id="PTHR47505">
    <property type="entry name" value="DNA UTILIZATION PROTEIN YHGH"/>
    <property type="match status" value="1"/>
</dbReference>
<organism evidence="4 5">
    <name type="scientific">Oleomonas cavernae</name>
    <dbReference type="NCBI Taxonomy" id="2320859"/>
    <lineage>
        <taxon>Bacteria</taxon>
        <taxon>Pseudomonadati</taxon>
        <taxon>Pseudomonadota</taxon>
        <taxon>Alphaproteobacteria</taxon>
        <taxon>Acetobacterales</taxon>
        <taxon>Acetobacteraceae</taxon>
        <taxon>Oleomonas</taxon>
    </lineage>
</organism>
<protein>
    <submittedName>
        <fullName evidence="4">ComF family protein</fullName>
    </submittedName>
</protein>
<evidence type="ECO:0000259" key="3">
    <source>
        <dbReference type="Pfam" id="PF18912"/>
    </source>
</evidence>
<proteinExistence type="inferred from homology"/>
<comment type="similarity">
    <text evidence="1">Belongs to the ComF/GntX family.</text>
</comment>
<dbReference type="EMBL" id="QYUK01000011">
    <property type="protein sequence ID" value="RJF89991.1"/>
    <property type="molecule type" value="Genomic_DNA"/>
</dbReference>
<dbReference type="OrthoDB" id="9779910at2"/>
<dbReference type="Pfam" id="PF18912">
    <property type="entry name" value="DZR_2"/>
    <property type="match status" value="1"/>
</dbReference>
<dbReference type="InterPro" id="IPR000836">
    <property type="entry name" value="PRTase_dom"/>
</dbReference>
<keyword evidence="5" id="KW-1185">Reference proteome</keyword>
<feature type="domain" description="Phosphoribosyltransferase" evidence="2">
    <location>
        <begin position="191"/>
        <end position="236"/>
    </location>
</feature>
<accession>A0A418WIW5</accession>
<gene>
    <name evidence="4" type="ORF">D3874_13835</name>
</gene>